<feature type="signal peptide" evidence="2">
    <location>
        <begin position="1"/>
        <end position="18"/>
    </location>
</feature>
<evidence type="ECO:0000313" key="3">
    <source>
        <dbReference type="EMBL" id="GAA5482656.1"/>
    </source>
</evidence>
<dbReference type="RefSeq" id="WP_353566791.1">
    <property type="nucleotide sequence ID" value="NZ_BAABRI010000009.1"/>
</dbReference>
<reference evidence="3 4" key="1">
    <citation type="submission" date="2024-02" db="EMBL/GenBank/DDBJ databases">
        <title>Haloferula sargassicola NBRC 104335.</title>
        <authorList>
            <person name="Ichikawa N."/>
            <person name="Katano-Makiyama Y."/>
            <person name="Hidaka K."/>
        </authorList>
    </citation>
    <scope>NUCLEOTIDE SEQUENCE [LARGE SCALE GENOMIC DNA]</scope>
    <source>
        <strain evidence="3 4">NBRC 104335</strain>
    </source>
</reference>
<evidence type="ECO:0008006" key="5">
    <source>
        <dbReference type="Google" id="ProtNLM"/>
    </source>
</evidence>
<proteinExistence type="predicted"/>
<dbReference type="EMBL" id="BAABRI010000009">
    <property type="protein sequence ID" value="GAA5482656.1"/>
    <property type="molecule type" value="Genomic_DNA"/>
</dbReference>
<feature type="compositionally biased region" description="Basic residues" evidence="1">
    <location>
        <begin position="84"/>
        <end position="98"/>
    </location>
</feature>
<organism evidence="3 4">
    <name type="scientific">Haloferula sargassicola</name>
    <dbReference type="NCBI Taxonomy" id="490096"/>
    <lineage>
        <taxon>Bacteria</taxon>
        <taxon>Pseudomonadati</taxon>
        <taxon>Verrucomicrobiota</taxon>
        <taxon>Verrucomicrobiia</taxon>
        <taxon>Verrucomicrobiales</taxon>
        <taxon>Verrucomicrobiaceae</taxon>
        <taxon>Haloferula</taxon>
    </lineage>
</organism>
<sequence>MRALILVLSSAFLMAASAREERVINRDWFFHRGKLTGPDQADTPGTDWQAVDLPHDWAIAGPFDPEVSGEQGKLPWKGQGWYRKNPRPHRGRPRRRGWFGKGGPRPVLCRH</sequence>
<dbReference type="InterPro" id="IPR008979">
    <property type="entry name" value="Galactose-bd-like_sf"/>
</dbReference>
<gene>
    <name evidence="3" type="ORF">Hsar01_01879</name>
</gene>
<protein>
    <recommendedName>
        <fullName evidence="5">Beta-galactosidase</fullName>
    </recommendedName>
</protein>
<dbReference type="Gene3D" id="2.60.120.260">
    <property type="entry name" value="Galactose-binding domain-like"/>
    <property type="match status" value="1"/>
</dbReference>
<evidence type="ECO:0000256" key="2">
    <source>
        <dbReference type="SAM" id="SignalP"/>
    </source>
</evidence>
<keyword evidence="4" id="KW-1185">Reference proteome</keyword>
<dbReference type="SUPFAM" id="SSF49785">
    <property type="entry name" value="Galactose-binding domain-like"/>
    <property type="match status" value="1"/>
</dbReference>
<dbReference type="Proteomes" id="UP001476282">
    <property type="component" value="Unassembled WGS sequence"/>
</dbReference>
<comment type="caution">
    <text evidence="3">The sequence shown here is derived from an EMBL/GenBank/DDBJ whole genome shotgun (WGS) entry which is preliminary data.</text>
</comment>
<keyword evidence="2" id="KW-0732">Signal</keyword>
<feature type="region of interest" description="Disordered" evidence="1">
    <location>
        <begin position="62"/>
        <end position="111"/>
    </location>
</feature>
<evidence type="ECO:0000256" key="1">
    <source>
        <dbReference type="SAM" id="MobiDB-lite"/>
    </source>
</evidence>
<evidence type="ECO:0000313" key="4">
    <source>
        <dbReference type="Proteomes" id="UP001476282"/>
    </source>
</evidence>
<feature type="chain" id="PRO_5045990117" description="Beta-galactosidase" evidence="2">
    <location>
        <begin position="19"/>
        <end position="111"/>
    </location>
</feature>
<name>A0ABP9UQL9_9BACT</name>
<accession>A0ABP9UQL9</accession>